<organism evidence="3 4">
    <name type="scientific">Salix suchowensis</name>
    <dbReference type="NCBI Taxonomy" id="1278906"/>
    <lineage>
        <taxon>Eukaryota</taxon>
        <taxon>Viridiplantae</taxon>
        <taxon>Streptophyta</taxon>
        <taxon>Embryophyta</taxon>
        <taxon>Tracheophyta</taxon>
        <taxon>Spermatophyta</taxon>
        <taxon>Magnoliopsida</taxon>
        <taxon>eudicotyledons</taxon>
        <taxon>Gunneridae</taxon>
        <taxon>Pentapetalae</taxon>
        <taxon>rosids</taxon>
        <taxon>fabids</taxon>
        <taxon>Malpighiales</taxon>
        <taxon>Salicaceae</taxon>
        <taxon>Saliceae</taxon>
        <taxon>Salix</taxon>
    </lineage>
</organism>
<dbReference type="PANTHER" id="PTHR35301">
    <property type="entry name" value="CLAVATA3/ESR (CLE)-RELATED PROTEIN 41-RELATED"/>
    <property type="match status" value="1"/>
</dbReference>
<gene>
    <name evidence="3" type="ORF">OIU77_024320</name>
</gene>
<feature type="region of interest" description="Disordered" evidence="1">
    <location>
        <begin position="82"/>
        <end position="136"/>
    </location>
</feature>
<sequence length="136" mass="14886">MDIEPLVGSWGGGLFFTFLAWQHQNHSQTISETLKRSHHFFLFLALLFVFVLLTSPSKPISSTNMVASISIKRFLLESSEPASTTMNLHPKDTQATHTSSSSSSSSSLPPSSKSKRKKFGAEAHEVPSGPNPISNR</sequence>
<dbReference type="EMBL" id="JAPFFI010000006">
    <property type="protein sequence ID" value="KAJ6390074.1"/>
    <property type="molecule type" value="Genomic_DNA"/>
</dbReference>
<keyword evidence="4" id="KW-1185">Reference proteome</keyword>
<dbReference type="PANTHER" id="PTHR35301:SF1">
    <property type="entry name" value="CLAVATA3_ESR (CLE)-RELATED PROTEIN 41-RELATED"/>
    <property type="match status" value="1"/>
</dbReference>
<evidence type="ECO:0000313" key="4">
    <source>
        <dbReference type="Proteomes" id="UP001141253"/>
    </source>
</evidence>
<accession>A0ABQ9BUW0</accession>
<evidence type="ECO:0000313" key="3">
    <source>
        <dbReference type="EMBL" id="KAJ6390074.1"/>
    </source>
</evidence>
<feature type="transmembrane region" description="Helical" evidence="2">
    <location>
        <begin position="37"/>
        <end position="55"/>
    </location>
</feature>
<protein>
    <submittedName>
        <fullName evidence="3">Uncharacterized protein</fullName>
    </submittedName>
</protein>
<feature type="compositionally biased region" description="Low complexity" evidence="1">
    <location>
        <begin position="99"/>
        <end position="112"/>
    </location>
</feature>
<dbReference type="Proteomes" id="UP001141253">
    <property type="component" value="Chromosome 2"/>
</dbReference>
<reference evidence="3" key="2">
    <citation type="journal article" date="2023" name="Int. J. Mol. Sci.">
        <title>De Novo Assembly and Annotation of 11 Diverse Shrub Willow (Salix) Genomes Reveals Novel Gene Organization in Sex-Linked Regions.</title>
        <authorList>
            <person name="Hyden B."/>
            <person name="Feng K."/>
            <person name="Yates T.B."/>
            <person name="Jawdy S."/>
            <person name="Cereghino C."/>
            <person name="Smart L.B."/>
            <person name="Muchero W."/>
        </authorList>
    </citation>
    <scope>NUCLEOTIDE SEQUENCE</scope>
    <source>
        <tissue evidence="3">Shoot tip</tissue>
    </source>
</reference>
<keyword evidence="2" id="KW-0812">Transmembrane</keyword>
<evidence type="ECO:0000256" key="1">
    <source>
        <dbReference type="SAM" id="MobiDB-lite"/>
    </source>
</evidence>
<keyword evidence="2" id="KW-1133">Transmembrane helix</keyword>
<keyword evidence="2" id="KW-0472">Membrane</keyword>
<proteinExistence type="predicted"/>
<name>A0ABQ9BUW0_9ROSI</name>
<comment type="caution">
    <text evidence="3">The sequence shown here is derived from an EMBL/GenBank/DDBJ whole genome shotgun (WGS) entry which is preliminary data.</text>
</comment>
<reference evidence="3" key="1">
    <citation type="submission" date="2022-10" db="EMBL/GenBank/DDBJ databases">
        <authorList>
            <person name="Hyden B.L."/>
            <person name="Feng K."/>
            <person name="Yates T."/>
            <person name="Jawdy S."/>
            <person name="Smart L.B."/>
            <person name="Muchero W."/>
        </authorList>
    </citation>
    <scope>NUCLEOTIDE SEQUENCE</scope>
    <source>
        <tissue evidence="3">Shoot tip</tissue>
    </source>
</reference>
<dbReference type="InterPro" id="IPR037495">
    <property type="entry name" value="CLE41/42/44"/>
</dbReference>
<evidence type="ECO:0000256" key="2">
    <source>
        <dbReference type="SAM" id="Phobius"/>
    </source>
</evidence>